<evidence type="ECO:0000313" key="7">
    <source>
        <dbReference type="Proteomes" id="UP001165121"/>
    </source>
</evidence>
<keyword evidence="7" id="KW-1185">Reference proteome</keyword>
<comment type="subcellular location">
    <subcellularLocation>
        <location evidence="1 5">Secreted</location>
    </subcellularLocation>
</comment>
<keyword evidence="3 5" id="KW-0964">Secreted</keyword>
<organism evidence="6 7">
    <name type="scientific">Phytophthora fragariaefolia</name>
    <dbReference type="NCBI Taxonomy" id="1490495"/>
    <lineage>
        <taxon>Eukaryota</taxon>
        <taxon>Sar</taxon>
        <taxon>Stramenopiles</taxon>
        <taxon>Oomycota</taxon>
        <taxon>Peronosporomycetes</taxon>
        <taxon>Peronosporales</taxon>
        <taxon>Peronosporaceae</taxon>
        <taxon>Phytophthora</taxon>
    </lineage>
</organism>
<dbReference type="EMBL" id="BSXT01000068">
    <property type="protein sequence ID" value="GMF16556.1"/>
    <property type="molecule type" value="Genomic_DNA"/>
</dbReference>
<dbReference type="Pfam" id="PF16810">
    <property type="entry name" value="RXLR"/>
    <property type="match status" value="1"/>
</dbReference>
<comment type="domain">
    <text evidence="5">The RxLR-dEER motif acts to carry the protein into the host cell cytoplasm through binding to cell surface phosphatidylinositol-3-phosphate.</text>
</comment>
<comment type="similarity">
    <text evidence="2 5">Belongs to the RxLR effector family.</text>
</comment>
<evidence type="ECO:0000256" key="4">
    <source>
        <dbReference type="ARBA" id="ARBA00022729"/>
    </source>
</evidence>
<evidence type="ECO:0000256" key="3">
    <source>
        <dbReference type="ARBA" id="ARBA00022525"/>
    </source>
</evidence>
<reference evidence="6" key="1">
    <citation type="submission" date="2023-04" db="EMBL/GenBank/DDBJ databases">
        <title>Phytophthora fragariaefolia NBRC 109709.</title>
        <authorList>
            <person name="Ichikawa N."/>
            <person name="Sato H."/>
            <person name="Tonouchi N."/>
        </authorList>
    </citation>
    <scope>NUCLEOTIDE SEQUENCE</scope>
    <source>
        <strain evidence="6">NBRC 109709</strain>
    </source>
</reference>
<name>A0A9W6WKA5_9STRA</name>
<evidence type="ECO:0000313" key="6">
    <source>
        <dbReference type="EMBL" id="GMF16556.1"/>
    </source>
</evidence>
<feature type="chain" id="PRO_5044988405" description="RxLR effector protein" evidence="5">
    <location>
        <begin position="24"/>
        <end position="215"/>
    </location>
</feature>
<keyword evidence="4 5" id="KW-0732">Signal</keyword>
<comment type="caution">
    <text evidence="6">The sequence shown here is derived from an EMBL/GenBank/DDBJ whole genome shotgun (WGS) entry which is preliminary data.</text>
</comment>
<sequence length="215" mass="23637">MHSVQPFALVVLQLHQVPGGCSCSSTRLGQAGPVSGVVRYGTGTCTRYRRVLAPGVAPPSRCRCTKTVGLASSAAVHFNFMVKGNMSGDAARIPCAPIHEAIAVTMDSNQAKISTVARGGSRQRFLRSYKKTVEDDSDDLDDLDEERVRTTALETLAKSWGYTYDDIVKRVVTLTDDQYRAWRHLLNKGVDASKKARRDAFNADWRRAHGIERPA</sequence>
<dbReference type="AlphaFoldDB" id="A0A9W6WKA5"/>
<dbReference type="Proteomes" id="UP001165121">
    <property type="component" value="Unassembled WGS sequence"/>
</dbReference>
<proteinExistence type="inferred from homology"/>
<evidence type="ECO:0000256" key="5">
    <source>
        <dbReference type="RuleBase" id="RU367124"/>
    </source>
</evidence>
<protein>
    <recommendedName>
        <fullName evidence="5">RxLR effector protein</fullName>
    </recommendedName>
</protein>
<accession>A0A9W6WKA5</accession>
<feature type="signal peptide" evidence="5">
    <location>
        <begin position="1"/>
        <end position="23"/>
    </location>
</feature>
<comment type="function">
    <text evidence="5">Effector that suppresses plant defense responses during pathogen infection.</text>
</comment>
<evidence type="ECO:0000256" key="1">
    <source>
        <dbReference type="ARBA" id="ARBA00004613"/>
    </source>
</evidence>
<dbReference type="InterPro" id="IPR031825">
    <property type="entry name" value="RXLR"/>
</dbReference>
<evidence type="ECO:0000256" key="2">
    <source>
        <dbReference type="ARBA" id="ARBA00010400"/>
    </source>
</evidence>
<gene>
    <name evidence="6" type="ORF">Pfra01_000085400</name>
</gene>
<dbReference type="OrthoDB" id="126513at2759"/>